<accession>A0A1Y1WH17</accession>
<dbReference type="PANTHER" id="PTHR31157:SF1">
    <property type="entry name" value="SCP DOMAIN-CONTAINING PROTEIN"/>
    <property type="match status" value="1"/>
</dbReference>
<evidence type="ECO:0000256" key="2">
    <source>
        <dbReference type="SAM" id="SignalP"/>
    </source>
</evidence>
<keyword evidence="4" id="KW-1185">Reference proteome</keyword>
<dbReference type="OrthoDB" id="568194at2759"/>
<proteinExistence type="predicted"/>
<comment type="caution">
    <text evidence="3">The sequence shown here is derived from an EMBL/GenBank/DDBJ whole genome shotgun (WGS) entry which is preliminary data.</text>
</comment>
<dbReference type="EMBL" id="MCFD01000002">
    <property type="protein sequence ID" value="ORX72762.1"/>
    <property type="molecule type" value="Genomic_DNA"/>
</dbReference>
<organism evidence="3 4">
    <name type="scientific">Linderina pennispora</name>
    <dbReference type="NCBI Taxonomy" id="61395"/>
    <lineage>
        <taxon>Eukaryota</taxon>
        <taxon>Fungi</taxon>
        <taxon>Fungi incertae sedis</taxon>
        <taxon>Zoopagomycota</taxon>
        <taxon>Kickxellomycotina</taxon>
        <taxon>Kickxellomycetes</taxon>
        <taxon>Kickxellales</taxon>
        <taxon>Kickxellaceae</taxon>
        <taxon>Linderina</taxon>
    </lineage>
</organism>
<dbReference type="SUPFAM" id="SSF55797">
    <property type="entry name" value="PR-1-like"/>
    <property type="match status" value="1"/>
</dbReference>
<dbReference type="RefSeq" id="XP_040746102.1">
    <property type="nucleotide sequence ID" value="XM_040886450.1"/>
</dbReference>
<protein>
    <recommendedName>
        <fullName evidence="5">SCP domain-containing protein</fullName>
    </recommendedName>
</protein>
<dbReference type="CDD" id="cd05379">
    <property type="entry name" value="CAP_bacterial"/>
    <property type="match status" value="1"/>
</dbReference>
<reference evidence="3 4" key="1">
    <citation type="submission" date="2016-07" db="EMBL/GenBank/DDBJ databases">
        <title>Pervasive Adenine N6-methylation of Active Genes in Fungi.</title>
        <authorList>
            <consortium name="DOE Joint Genome Institute"/>
            <person name="Mondo S.J."/>
            <person name="Dannebaum R.O."/>
            <person name="Kuo R.C."/>
            <person name="Labutti K."/>
            <person name="Haridas S."/>
            <person name="Kuo A."/>
            <person name="Salamov A."/>
            <person name="Ahrendt S.R."/>
            <person name="Lipzen A."/>
            <person name="Sullivan W."/>
            <person name="Andreopoulos W.B."/>
            <person name="Clum A."/>
            <person name="Lindquist E."/>
            <person name="Daum C."/>
            <person name="Ramamoorthy G.K."/>
            <person name="Gryganskyi A."/>
            <person name="Culley D."/>
            <person name="Magnuson J.K."/>
            <person name="James T.Y."/>
            <person name="O'Malley M.A."/>
            <person name="Stajich J.E."/>
            <person name="Spatafora J.W."/>
            <person name="Visel A."/>
            <person name="Grigoriev I.V."/>
        </authorList>
    </citation>
    <scope>NUCLEOTIDE SEQUENCE [LARGE SCALE GENOMIC DNA]</scope>
    <source>
        <strain evidence="3 4">ATCC 12442</strain>
    </source>
</reference>
<evidence type="ECO:0000256" key="1">
    <source>
        <dbReference type="SAM" id="MobiDB-lite"/>
    </source>
</evidence>
<dbReference type="Proteomes" id="UP000193922">
    <property type="component" value="Unassembled WGS sequence"/>
</dbReference>
<dbReference type="STRING" id="61395.A0A1Y1WH17"/>
<feature type="signal peptide" evidence="2">
    <location>
        <begin position="1"/>
        <end position="18"/>
    </location>
</feature>
<feature type="chain" id="PRO_5012372585" description="SCP domain-containing protein" evidence="2">
    <location>
        <begin position="19"/>
        <end position="242"/>
    </location>
</feature>
<sequence>MQFTKVATLLGFALAAQAMPAVVVVTETATANAVPAVPTPAVAVVYQTVYVTAGSDNNAAVKPSTSKVAAVAPTAAAATSQNLANGFGHKAAPVSIPSTSAAAPASTPTDSSSSSSSSSSSGDWIMTMLCRINAVRAQHGVQPLGLTCSGASDMTHSDPKGSLGKRLSAAGTSWSGAAENIAAGMDSPATAQTALENSPSHLANMISANMAYFGAGALNGYYTQNFYALPGNARPANVPTCN</sequence>
<evidence type="ECO:0008006" key="5">
    <source>
        <dbReference type="Google" id="ProtNLM"/>
    </source>
</evidence>
<dbReference type="Gene3D" id="3.40.33.10">
    <property type="entry name" value="CAP"/>
    <property type="match status" value="1"/>
</dbReference>
<evidence type="ECO:0000313" key="4">
    <source>
        <dbReference type="Proteomes" id="UP000193922"/>
    </source>
</evidence>
<feature type="region of interest" description="Disordered" evidence="1">
    <location>
        <begin position="98"/>
        <end position="121"/>
    </location>
</feature>
<gene>
    <name evidence="3" type="ORF">DL89DRAFT_264966</name>
</gene>
<dbReference type="PANTHER" id="PTHR31157">
    <property type="entry name" value="SCP DOMAIN-CONTAINING PROTEIN"/>
    <property type="match status" value="1"/>
</dbReference>
<evidence type="ECO:0000313" key="3">
    <source>
        <dbReference type="EMBL" id="ORX72762.1"/>
    </source>
</evidence>
<dbReference type="GeneID" id="63803098"/>
<dbReference type="AlphaFoldDB" id="A0A1Y1WH17"/>
<keyword evidence="2" id="KW-0732">Signal</keyword>
<dbReference type="InterPro" id="IPR035940">
    <property type="entry name" value="CAP_sf"/>
</dbReference>
<name>A0A1Y1WH17_9FUNG</name>